<name>A0A9X4JT20_9FIRM</name>
<accession>A0A9X4JT20</accession>
<dbReference type="NCBIfam" id="TIGR03725">
    <property type="entry name" value="T6A_YeaZ"/>
    <property type="match status" value="1"/>
</dbReference>
<dbReference type="InterPro" id="IPR000905">
    <property type="entry name" value="Gcp-like_dom"/>
</dbReference>
<dbReference type="Gene3D" id="3.30.420.40">
    <property type="match status" value="2"/>
</dbReference>
<dbReference type="AlphaFoldDB" id="A0A9X4JT20"/>
<protein>
    <submittedName>
        <fullName evidence="2">tRNA (Adenosine(37)-N6)-threonylcarbamoyltransferase complex dimerization subunit type 1 TsaB</fullName>
        <ecNumber evidence="2">2.3.1.234</ecNumber>
    </submittedName>
</protein>
<comment type="caution">
    <text evidence="2">The sequence shown here is derived from an EMBL/GenBank/DDBJ whole genome shotgun (WGS) entry which is preliminary data.</text>
</comment>
<evidence type="ECO:0000259" key="1">
    <source>
        <dbReference type="Pfam" id="PF00814"/>
    </source>
</evidence>
<dbReference type="EC" id="2.3.1.234" evidence="2"/>
<dbReference type="CDD" id="cd24032">
    <property type="entry name" value="ASKHA_NBD_TsaB"/>
    <property type="match status" value="1"/>
</dbReference>
<dbReference type="Pfam" id="PF00814">
    <property type="entry name" value="TsaD"/>
    <property type="match status" value="1"/>
</dbReference>
<dbReference type="InterPro" id="IPR022496">
    <property type="entry name" value="T6A_TsaB"/>
</dbReference>
<proteinExistence type="predicted"/>
<keyword evidence="3" id="KW-1185">Reference proteome</keyword>
<dbReference type="SUPFAM" id="SSF53067">
    <property type="entry name" value="Actin-like ATPase domain"/>
    <property type="match status" value="2"/>
</dbReference>
<feature type="domain" description="Gcp-like" evidence="1">
    <location>
        <begin position="32"/>
        <end position="226"/>
    </location>
</feature>
<evidence type="ECO:0000313" key="3">
    <source>
        <dbReference type="Proteomes" id="UP001154312"/>
    </source>
</evidence>
<evidence type="ECO:0000313" key="2">
    <source>
        <dbReference type="EMBL" id="MDF9407959.1"/>
    </source>
</evidence>
<dbReference type="GO" id="GO:0061711">
    <property type="term" value="F:tRNA N(6)-L-threonylcarbamoyladenine synthase activity"/>
    <property type="evidence" value="ECO:0007669"/>
    <property type="project" value="UniProtKB-EC"/>
</dbReference>
<dbReference type="GO" id="GO:0005829">
    <property type="term" value="C:cytosol"/>
    <property type="evidence" value="ECO:0007669"/>
    <property type="project" value="TreeGrafter"/>
</dbReference>
<dbReference type="Proteomes" id="UP001154312">
    <property type="component" value="Unassembled WGS sequence"/>
</dbReference>
<dbReference type="PANTHER" id="PTHR11735:SF11">
    <property type="entry name" value="TRNA THREONYLCARBAMOYLADENOSINE BIOSYNTHESIS PROTEIN TSAB"/>
    <property type="match status" value="1"/>
</dbReference>
<sequence length="239" mass="25496">MYVLGIESATPVAAVAVAGREGILAERMVLNKRTHSVNLLPMIKAALEDAEIERRDLTGIAVSSGPGSFTGLRIGMSTAKALAQVWELPVAGISTLETLAHAFAGHNRLICPVLNARKNEVYTAVYDYSGMAPVLLMSPRAARIEELIKLLAGYQKPVTFLGDGLPVYGDQLKTGLAQMAVFAPLAASYPRGAAVAELGLVAFDNGRGVSPSRLQPEYIRLSEAEVIWRKKHCAGGLEL</sequence>
<dbReference type="EMBL" id="JAKOAV010000008">
    <property type="protein sequence ID" value="MDF9407959.1"/>
    <property type="molecule type" value="Genomic_DNA"/>
</dbReference>
<organism evidence="2 3">
    <name type="scientific">Pelotomaculum isophthalicicum JI</name>
    <dbReference type="NCBI Taxonomy" id="947010"/>
    <lineage>
        <taxon>Bacteria</taxon>
        <taxon>Bacillati</taxon>
        <taxon>Bacillota</taxon>
        <taxon>Clostridia</taxon>
        <taxon>Eubacteriales</taxon>
        <taxon>Desulfotomaculaceae</taxon>
        <taxon>Pelotomaculum</taxon>
    </lineage>
</organism>
<dbReference type="GO" id="GO:0002949">
    <property type="term" value="P:tRNA threonylcarbamoyladenosine modification"/>
    <property type="evidence" value="ECO:0007669"/>
    <property type="project" value="InterPro"/>
</dbReference>
<dbReference type="InterPro" id="IPR043129">
    <property type="entry name" value="ATPase_NBD"/>
</dbReference>
<gene>
    <name evidence="2" type="primary">tsaB</name>
    <name evidence="2" type="ORF">L7E55_06230</name>
</gene>
<dbReference type="PANTHER" id="PTHR11735">
    <property type="entry name" value="TRNA N6-ADENOSINE THREONYLCARBAMOYLTRANSFERASE"/>
    <property type="match status" value="1"/>
</dbReference>
<keyword evidence="2" id="KW-0808">Transferase</keyword>
<reference evidence="2" key="1">
    <citation type="submission" date="2022-02" db="EMBL/GenBank/DDBJ databases">
        <authorList>
            <person name="Leng L."/>
        </authorList>
    </citation>
    <scope>NUCLEOTIDE SEQUENCE</scope>
    <source>
        <strain evidence="2">JI</strain>
    </source>
</reference>
<keyword evidence="2" id="KW-0012">Acyltransferase</keyword>